<dbReference type="Proteomes" id="UP000763447">
    <property type="component" value="Unassembled WGS sequence"/>
</dbReference>
<accession>A0ABX1KYS7</accession>
<proteinExistence type="predicted"/>
<evidence type="ECO:0000256" key="1">
    <source>
        <dbReference type="SAM" id="SignalP"/>
    </source>
</evidence>
<gene>
    <name evidence="2" type="ORF">HC026_09315</name>
</gene>
<protein>
    <submittedName>
        <fullName evidence="2">Uncharacterized protein</fullName>
    </submittedName>
</protein>
<evidence type="ECO:0000313" key="3">
    <source>
        <dbReference type="Proteomes" id="UP000763447"/>
    </source>
</evidence>
<comment type="caution">
    <text evidence="2">The sequence shown here is derived from an EMBL/GenBank/DDBJ whole genome shotgun (WGS) entry which is preliminary data.</text>
</comment>
<dbReference type="RefSeq" id="WP_168925693.1">
    <property type="nucleotide sequence ID" value="NZ_JAAXLJ010000017.1"/>
</dbReference>
<reference evidence="2 3" key="1">
    <citation type="submission" date="2020-04" db="EMBL/GenBank/DDBJ databases">
        <title>A novel species of genus Lactobacillus that was isolated from fermented food Zha-chili.</title>
        <authorList>
            <person name="Zhang Z."/>
        </authorList>
    </citation>
    <scope>NUCLEOTIDE SEQUENCE [LARGE SCALE GENOMIC DNA]</scope>
    <source>
        <strain evidence="3">HBUAS51383</strain>
    </source>
</reference>
<sequence length="97" mass="10843">MPLKKLSMVPLVALSFVTALSTTSTTASAHGYGYWLRPHWVTIKKTTTIAKIKNTYPLSNSYKVDEWIVYPGYHLKVHHGASYLWLGESGKFNTGPS</sequence>
<feature type="chain" id="PRO_5046757396" evidence="1">
    <location>
        <begin position="30"/>
        <end position="97"/>
    </location>
</feature>
<name>A0ABX1KYS7_9LACO</name>
<evidence type="ECO:0000313" key="2">
    <source>
        <dbReference type="EMBL" id="NLR19109.1"/>
    </source>
</evidence>
<keyword evidence="1" id="KW-0732">Signal</keyword>
<organism evidence="2 3">
    <name type="scientific">Secundilactobacillus angelensis</name>
    <dbReference type="NCBI Taxonomy" id="2722706"/>
    <lineage>
        <taxon>Bacteria</taxon>
        <taxon>Bacillati</taxon>
        <taxon>Bacillota</taxon>
        <taxon>Bacilli</taxon>
        <taxon>Lactobacillales</taxon>
        <taxon>Lactobacillaceae</taxon>
        <taxon>Secundilactobacillus</taxon>
    </lineage>
</organism>
<keyword evidence="3" id="KW-1185">Reference proteome</keyword>
<feature type="signal peptide" evidence="1">
    <location>
        <begin position="1"/>
        <end position="29"/>
    </location>
</feature>
<dbReference type="EMBL" id="JAAXLJ010000017">
    <property type="protein sequence ID" value="NLR19109.1"/>
    <property type="molecule type" value="Genomic_DNA"/>
</dbReference>